<feature type="region of interest" description="Disordered" evidence="1">
    <location>
        <begin position="611"/>
        <end position="642"/>
    </location>
</feature>
<gene>
    <name evidence="2" type="ORF">CBR_g3697</name>
</gene>
<dbReference type="Proteomes" id="UP000265515">
    <property type="component" value="Unassembled WGS sequence"/>
</dbReference>
<dbReference type="AlphaFoldDB" id="A0A388KG56"/>
<feature type="region of interest" description="Disordered" evidence="1">
    <location>
        <begin position="203"/>
        <end position="227"/>
    </location>
</feature>
<sequence length="692" mass="76934">MPCRDLGTTFATVELYLRVSAGKNKMAQWLSPPVYSSGPEMPIEGLVRITGQENKGECAMARRRTFLEERPLGVEPPREVPGGEEVSLPAASEGWHRVADWVRIELAKNMVYLVTKVEWLAAENGEWNPDPRGHARAEGWLYVSENGWREFEAQLASREDPLSMFAGAWQLVWKTGFEFADPGVDDVTADLRVAMVGTSKSEMTMRRTRMPRRPMHPRPPTENGDGWEVSLPASYMIQGLDTEWRVVTLRRGQAFMMVECLRDGMRINRGPGDDLCTDLRVTGTVYLPELGWHMLGMELALGHGLLPIFQMAARVLNRVGQEVRGRRNVGLKTRVEIGGWREFKAPMTRLRCRVPRFMVDLVLGSLKRARDLVDSTLVWIHLFRLQTTGKFYDVSVRHGPLGKEMATEEGIDDQQSGGNQGTNGNRERNEESAKDRESAKLEGTREDGKDASIGESSGKTGGSKRGLQENREGGNDMRTSPRNSSGATPKKTKVLDTSHKLAEIEKRTTKFKARLIERMMVGDEEDLQDAGSREGRRADQDEARYKGKDDSHKGTPSKKGKDKSDPPAEGTENAMTPPAIDSGTSRLPATPKVTGACDGLWSLRERVLGWFDPEGTPKTREKQRESKEGEGASAAGEAGGSEDGFKKVLATLNRTLNKNQGYLADAKKKLTFDGANITQFLIDYENLSALLK</sequence>
<reference evidence="2 3" key="1">
    <citation type="journal article" date="2018" name="Cell">
        <title>The Chara Genome: Secondary Complexity and Implications for Plant Terrestrialization.</title>
        <authorList>
            <person name="Nishiyama T."/>
            <person name="Sakayama H."/>
            <person name="Vries J.D."/>
            <person name="Buschmann H."/>
            <person name="Saint-Marcoux D."/>
            <person name="Ullrich K.K."/>
            <person name="Haas F.B."/>
            <person name="Vanderstraeten L."/>
            <person name="Becker D."/>
            <person name="Lang D."/>
            <person name="Vosolsobe S."/>
            <person name="Rombauts S."/>
            <person name="Wilhelmsson P.K.I."/>
            <person name="Janitza P."/>
            <person name="Kern R."/>
            <person name="Heyl A."/>
            <person name="Rumpler F."/>
            <person name="Villalobos L.I.A.C."/>
            <person name="Clay J.M."/>
            <person name="Skokan R."/>
            <person name="Toyoda A."/>
            <person name="Suzuki Y."/>
            <person name="Kagoshima H."/>
            <person name="Schijlen E."/>
            <person name="Tajeshwar N."/>
            <person name="Catarino B."/>
            <person name="Hetherington A.J."/>
            <person name="Saltykova A."/>
            <person name="Bonnot C."/>
            <person name="Breuninger H."/>
            <person name="Symeonidi A."/>
            <person name="Radhakrishnan G.V."/>
            <person name="Van Nieuwerburgh F."/>
            <person name="Deforce D."/>
            <person name="Chang C."/>
            <person name="Karol K.G."/>
            <person name="Hedrich R."/>
            <person name="Ulvskov P."/>
            <person name="Glockner G."/>
            <person name="Delwiche C.F."/>
            <person name="Petrasek J."/>
            <person name="Van de Peer Y."/>
            <person name="Friml J."/>
            <person name="Beilby M."/>
            <person name="Dolan L."/>
            <person name="Kohara Y."/>
            <person name="Sugano S."/>
            <person name="Fujiyama A."/>
            <person name="Delaux P.-M."/>
            <person name="Quint M."/>
            <person name="TheiBen G."/>
            <person name="Hagemann M."/>
            <person name="Harholt J."/>
            <person name="Dunand C."/>
            <person name="Zachgo S."/>
            <person name="Langdale J."/>
            <person name="Maumus F."/>
            <person name="Straeten D.V.D."/>
            <person name="Gould S.B."/>
            <person name="Rensing S.A."/>
        </authorList>
    </citation>
    <scope>NUCLEOTIDE SEQUENCE [LARGE SCALE GENOMIC DNA]</scope>
    <source>
        <strain evidence="2 3">S276</strain>
    </source>
</reference>
<proteinExistence type="predicted"/>
<feature type="compositionally biased region" description="Basic and acidic residues" evidence="1">
    <location>
        <begin position="425"/>
        <end position="452"/>
    </location>
</feature>
<name>A0A388KG56_CHABU</name>
<protein>
    <submittedName>
        <fullName evidence="2">Uncharacterized protein</fullName>
    </submittedName>
</protein>
<accession>A0A388KG56</accession>
<organism evidence="2 3">
    <name type="scientific">Chara braunii</name>
    <name type="common">Braun's stonewort</name>
    <dbReference type="NCBI Taxonomy" id="69332"/>
    <lineage>
        <taxon>Eukaryota</taxon>
        <taxon>Viridiplantae</taxon>
        <taxon>Streptophyta</taxon>
        <taxon>Charophyceae</taxon>
        <taxon>Charales</taxon>
        <taxon>Characeae</taxon>
        <taxon>Chara</taxon>
    </lineage>
</organism>
<evidence type="ECO:0000313" key="2">
    <source>
        <dbReference type="EMBL" id="GBG68998.1"/>
    </source>
</evidence>
<comment type="caution">
    <text evidence="2">The sequence shown here is derived from an EMBL/GenBank/DDBJ whole genome shotgun (WGS) entry which is preliminary data.</text>
</comment>
<keyword evidence="3" id="KW-1185">Reference proteome</keyword>
<evidence type="ECO:0000313" key="3">
    <source>
        <dbReference type="Proteomes" id="UP000265515"/>
    </source>
</evidence>
<evidence type="ECO:0000256" key="1">
    <source>
        <dbReference type="SAM" id="MobiDB-lite"/>
    </source>
</evidence>
<feature type="compositionally biased region" description="Basic and acidic residues" evidence="1">
    <location>
        <begin position="466"/>
        <end position="475"/>
    </location>
</feature>
<feature type="region of interest" description="Disordered" evidence="1">
    <location>
        <begin position="407"/>
        <end position="501"/>
    </location>
</feature>
<feature type="compositionally biased region" description="Polar residues" evidence="1">
    <location>
        <begin position="477"/>
        <end position="487"/>
    </location>
</feature>
<feature type="compositionally biased region" description="Basic and acidic residues" evidence="1">
    <location>
        <begin position="615"/>
        <end position="630"/>
    </location>
</feature>
<feature type="compositionally biased region" description="Basic and acidic residues" evidence="1">
    <location>
        <begin position="531"/>
        <end position="553"/>
    </location>
</feature>
<dbReference type="EMBL" id="BFEA01000108">
    <property type="protein sequence ID" value="GBG68998.1"/>
    <property type="molecule type" value="Genomic_DNA"/>
</dbReference>
<dbReference type="Gramene" id="GBG68998">
    <property type="protein sequence ID" value="GBG68998"/>
    <property type="gene ID" value="CBR_g3697"/>
</dbReference>
<feature type="region of interest" description="Disordered" evidence="1">
    <location>
        <begin position="516"/>
        <end position="592"/>
    </location>
</feature>
<feature type="compositionally biased region" description="Basic residues" evidence="1">
    <location>
        <begin position="206"/>
        <end position="216"/>
    </location>
</feature>